<name>A0A0G0Y6A0_9BACT</name>
<reference evidence="1 2" key="1">
    <citation type="journal article" date="2015" name="Nature">
        <title>rRNA introns, odd ribosomes, and small enigmatic genomes across a large radiation of phyla.</title>
        <authorList>
            <person name="Brown C.T."/>
            <person name="Hug L.A."/>
            <person name="Thomas B.C."/>
            <person name="Sharon I."/>
            <person name="Castelle C.J."/>
            <person name="Singh A."/>
            <person name="Wilkins M.J."/>
            <person name="Williams K.H."/>
            <person name="Banfield J.F."/>
        </authorList>
    </citation>
    <scope>NUCLEOTIDE SEQUENCE [LARGE SCALE GENOMIC DNA]</scope>
</reference>
<protein>
    <submittedName>
        <fullName evidence="1">Uncharacterized protein</fullName>
    </submittedName>
</protein>
<organism evidence="1 2">
    <name type="scientific">Candidatus Amesbacteria bacterium GW2011_GWA2_42_12</name>
    <dbReference type="NCBI Taxonomy" id="1618356"/>
    <lineage>
        <taxon>Bacteria</taxon>
        <taxon>Candidatus Amesiibacteriota</taxon>
    </lineage>
</organism>
<accession>A0A0G0Y6A0</accession>
<dbReference type="STRING" id="1618356.UU93_C0008G0012"/>
<dbReference type="Proteomes" id="UP000034160">
    <property type="component" value="Unassembled WGS sequence"/>
</dbReference>
<evidence type="ECO:0000313" key="2">
    <source>
        <dbReference type="Proteomes" id="UP000034160"/>
    </source>
</evidence>
<dbReference type="AlphaFoldDB" id="A0A0G0Y6A0"/>
<comment type="caution">
    <text evidence="1">The sequence shown here is derived from an EMBL/GenBank/DDBJ whole genome shotgun (WGS) entry which is preliminary data.</text>
</comment>
<dbReference type="EMBL" id="LCCN01000008">
    <property type="protein sequence ID" value="KKS32250.1"/>
    <property type="molecule type" value="Genomic_DNA"/>
</dbReference>
<evidence type="ECO:0000313" key="1">
    <source>
        <dbReference type="EMBL" id="KKS32250.1"/>
    </source>
</evidence>
<gene>
    <name evidence="1" type="ORF">UU93_C0008G0012</name>
</gene>
<sequence>MAFNEGDRVQFENWEKEYCRVCGLVIETMYLKVLALASMTVDDNGIRTVVDDGRFVKYPEGGKCEDCDPNCVLAKKLTKKS</sequence>
<proteinExistence type="predicted"/>